<keyword evidence="15 18" id="KW-0676">Redox-active center</keyword>
<feature type="disulfide bond" description="Redox-active" evidence="18">
    <location>
        <begin position="216"/>
        <end position="338"/>
    </location>
</feature>
<dbReference type="InterPro" id="IPR028250">
    <property type="entry name" value="DsbDN"/>
</dbReference>
<feature type="disulfide bond" description="Redox-active" evidence="18">
    <location>
        <begin position="141"/>
        <end position="147"/>
    </location>
</feature>
<keyword evidence="5 18" id="KW-0997">Cell inner membrane</keyword>
<dbReference type="GO" id="GO:0047134">
    <property type="term" value="F:protein-disulfide reductase [NAD(P)H] activity"/>
    <property type="evidence" value="ECO:0007669"/>
    <property type="project" value="UniProtKB-UniRule"/>
</dbReference>
<feature type="transmembrane region" description="Helical" evidence="18">
    <location>
        <begin position="421"/>
        <end position="442"/>
    </location>
</feature>
<dbReference type="Pfam" id="PF11412">
    <property type="entry name" value="DsbD_N"/>
    <property type="match status" value="1"/>
</dbReference>
<keyword evidence="7 18" id="KW-0732">Signal</keyword>
<dbReference type="InterPro" id="IPR013766">
    <property type="entry name" value="Thioredoxin_domain"/>
</dbReference>
<dbReference type="CDD" id="cd02953">
    <property type="entry name" value="DsbDgamma"/>
    <property type="match status" value="1"/>
</dbReference>
<evidence type="ECO:0000256" key="18">
    <source>
        <dbReference type="HAMAP-Rule" id="MF_00399"/>
    </source>
</evidence>
<keyword evidence="9 18" id="KW-0249">Electron transport</keyword>
<feature type="transmembrane region" description="Helical" evidence="18">
    <location>
        <begin position="320"/>
        <end position="350"/>
    </location>
</feature>
<dbReference type="AlphaFoldDB" id="A0A3E0WZM6"/>
<evidence type="ECO:0000313" key="21">
    <source>
        <dbReference type="Proteomes" id="UP000256763"/>
    </source>
</evidence>
<keyword evidence="14 18" id="KW-1015">Disulfide bond</keyword>
<evidence type="ECO:0000256" key="14">
    <source>
        <dbReference type="ARBA" id="ARBA00023157"/>
    </source>
</evidence>
<comment type="catalytic activity">
    <reaction evidence="16 18">
        <text>[protein]-dithiol + NAD(+) = [protein]-disulfide + NADH + H(+)</text>
        <dbReference type="Rhea" id="RHEA:18749"/>
        <dbReference type="Rhea" id="RHEA-COMP:10593"/>
        <dbReference type="Rhea" id="RHEA-COMP:10594"/>
        <dbReference type="ChEBI" id="CHEBI:15378"/>
        <dbReference type="ChEBI" id="CHEBI:29950"/>
        <dbReference type="ChEBI" id="CHEBI:50058"/>
        <dbReference type="ChEBI" id="CHEBI:57540"/>
        <dbReference type="ChEBI" id="CHEBI:57945"/>
        <dbReference type="EC" id="1.8.1.8"/>
    </reaction>
</comment>
<evidence type="ECO:0000256" key="8">
    <source>
        <dbReference type="ARBA" id="ARBA00022748"/>
    </source>
</evidence>
<evidence type="ECO:0000256" key="5">
    <source>
        <dbReference type="ARBA" id="ARBA00022519"/>
    </source>
</evidence>
<dbReference type="Gene3D" id="2.60.40.1250">
    <property type="entry name" value="Thiol:disulfide interchange protein DsbD, N-terminal domain"/>
    <property type="match status" value="1"/>
</dbReference>
<accession>A0A3E0WZM6</accession>
<dbReference type="InterPro" id="IPR022910">
    <property type="entry name" value="Thiol_diS_interchange_DbsD"/>
</dbReference>
<dbReference type="InterPro" id="IPR036929">
    <property type="entry name" value="DsbDN_sf"/>
</dbReference>
<dbReference type="GO" id="GO:0045454">
    <property type="term" value="P:cell redox homeostasis"/>
    <property type="evidence" value="ECO:0007669"/>
    <property type="project" value="TreeGrafter"/>
</dbReference>
<evidence type="ECO:0000256" key="10">
    <source>
        <dbReference type="ARBA" id="ARBA00022989"/>
    </source>
</evidence>
<evidence type="ECO:0000259" key="19">
    <source>
        <dbReference type="PROSITE" id="PS51352"/>
    </source>
</evidence>
<protein>
    <recommendedName>
        <fullName evidence="18">Thiol:disulfide interchange protein DsbD</fullName>
        <ecNumber evidence="18">1.8.1.8</ecNumber>
    </recommendedName>
    <alternativeName>
        <fullName evidence="18">Protein-disulfide reductase</fullName>
        <shortName evidence="18">Disulfide reductase</shortName>
    </alternativeName>
</protein>
<feature type="transmembrane region" description="Helical" evidence="18">
    <location>
        <begin position="197"/>
        <end position="221"/>
    </location>
</feature>
<keyword evidence="3 18" id="KW-0813">Transport</keyword>
<keyword evidence="11 18" id="KW-0560">Oxidoreductase</keyword>
<dbReference type="PANTHER" id="PTHR32234:SF0">
    <property type="entry name" value="THIOL:DISULFIDE INTERCHANGE PROTEIN DSBD"/>
    <property type="match status" value="1"/>
</dbReference>
<evidence type="ECO:0000256" key="4">
    <source>
        <dbReference type="ARBA" id="ARBA00022475"/>
    </source>
</evidence>
<evidence type="ECO:0000256" key="1">
    <source>
        <dbReference type="ARBA" id="ARBA00004429"/>
    </source>
</evidence>
<dbReference type="GO" id="GO:0009055">
    <property type="term" value="F:electron transfer activity"/>
    <property type="evidence" value="ECO:0007669"/>
    <property type="project" value="UniProtKB-UniRule"/>
</dbReference>
<evidence type="ECO:0000256" key="16">
    <source>
        <dbReference type="ARBA" id="ARBA00047388"/>
    </source>
</evidence>
<feature type="domain" description="Thioredoxin" evidence="19">
    <location>
        <begin position="466"/>
        <end position="614"/>
    </location>
</feature>
<feature type="transmembrane region" description="Helical" evidence="18">
    <location>
        <begin position="454"/>
        <end position="472"/>
    </location>
</feature>
<organism evidence="20 21">
    <name type="scientific">Alkalilimnicola ehrlichii</name>
    <dbReference type="NCBI Taxonomy" id="351052"/>
    <lineage>
        <taxon>Bacteria</taxon>
        <taxon>Pseudomonadati</taxon>
        <taxon>Pseudomonadota</taxon>
        <taxon>Gammaproteobacteria</taxon>
        <taxon>Chromatiales</taxon>
        <taxon>Ectothiorhodospiraceae</taxon>
        <taxon>Alkalilimnicola</taxon>
    </lineage>
</organism>
<dbReference type="GO" id="GO:0017004">
    <property type="term" value="P:cytochrome complex assembly"/>
    <property type="evidence" value="ECO:0007669"/>
    <property type="project" value="UniProtKB-UniRule"/>
</dbReference>
<dbReference type="Proteomes" id="UP000256763">
    <property type="component" value="Unassembled WGS sequence"/>
</dbReference>
<evidence type="ECO:0000256" key="7">
    <source>
        <dbReference type="ARBA" id="ARBA00022729"/>
    </source>
</evidence>
<dbReference type="SUPFAM" id="SSF52833">
    <property type="entry name" value="Thioredoxin-like"/>
    <property type="match status" value="1"/>
</dbReference>
<feature type="signal peptide" evidence="18">
    <location>
        <begin position="1"/>
        <end position="28"/>
    </location>
</feature>
<dbReference type="EMBL" id="NFZW01000007">
    <property type="protein sequence ID" value="RFA37476.1"/>
    <property type="molecule type" value="Genomic_DNA"/>
</dbReference>
<evidence type="ECO:0000256" key="3">
    <source>
        <dbReference type="ARBA" id="ARBA00022448"/>
    </source>
</evidence>
<evidence type="ECO:0000256" key="15">
    <source>
        <dbReference type="ARBA" id="ARBA00023284"/>
    </source>
</evidence>
<dbReference type="GO" id="GO:0005886">
    <property type="term" value="C:plasma membrane"/>
    <property type="evidence" value="ECO:0007669"/>
    <property type="project" value="UniProtKB-SubCell"/>
</dbReference>
<dbReference type="EC" id="1.8.1.8" evidence="18"/>
<keyword evidence="6 18" id="KW-0812">Transmembrane</keyword>
<dbReference type="Gene3D" id="3.40.30.10">
    <property type="entry name" value="Glutaredoxin"/>
    <property type="match status" value="1"/>
</dbReference>
<evidence type="ECO:0000256" key="13">
    <source>
        <dbReference type="ARBA" id="ARBA00023136"/>
    </source>
</evidence>
<evidence type="ECO:0000256" key="6">
    <source>
        <dbReference type="ARBA" id="ARBA00022692"/>
    </source>
</evidence>
<gene>
    <name evidence="18" type="primary">dsbD</name>
    <name evidence="20" type="ORF">CAL65_09335</name>
</gene>
<evidence type="ECO:0000256" key="17">
    <source>
        <dbReference type="ARBA" id="ARBA00047804"/>
    </source>
</evidence>
<feature type="transmembrane region" description="Helical" evidence="18">
    <location>
        <begin position="356"/>
        <end position="377"/>
    </location>
</feature>
<evidence type="ECO:0000256" key="2">
    <source>
        <dbReference type="ARBA" id="ARBA00007241"/>
    </source>
</evidence>
<dbReference type="Pfam" id="PF02683">
    <property type="entry name" value="DsbD_TM"/>
    <property type="match status" value="1"/>
</dbReference>
<evidence type="ECO:0000256" key="11">
    <source>
        <dbReference type="ARBA" id="ARBA00023002"/>
    </source>
</evidence>
<dbReference type="PROSITE" id="PS51352">
    <property type="entry name" value="THIOREDOXIN_2"/>
    <property type="match status" value="1"/>
</dbReference>
<sequence precursor="true">MINFLQRAWLPGLLLALAIAFVSAPAQANSGGIFGFFSGGNSNEPLPAEQAFPFSAERAGAQTIVARWDTKDGYYLYRDKLDFSLKGTDAEIVEIELSPGELKDDPYFGEQKVLFGTAEARLTLSEPVSGDFTLTAYYQGCAQAGLCYPPLSIDYPFGSAPPEAPTPTVNPAPTDAGAIPPPNDTDRLAGLLEGGNLALILGAFFVAGLLLAFTACLYPMIPILSGLIAGDRGEKSSKRAFLLSFVYVQATAVTYAIAGALAGLSGQAIQADMQSPWILGSFAAVFVLLALSMFGLYDLQLPASWQTRLNQLSNKQRGGNLIGVAIMGMLSALIVGACSGPALIAALVFISNTGDAWLGGLALYVMANGMGIPLLIIGTAAGKWLPRSGPWMVTVKKIFGVGFLAVALWMIERILPGSVGLALWGALLLGCAVYLGAFDSLTAEADGTQRLRKFGGLLLFLWGSLVLIGAAAGNRDFWQPLHGVGFAPAGAQQELRFQPVKTVNDLGRAISAAQQSGRPVMLDVYADWCVYCVQLEQRTFTDPEVQRTLADAVLLKADVTAMDDDDRALLSHLNVFLPPAVIFYGADGSERKGFRISGFMPPASFTPHARQALFAEAI</sequence>
<comment type="subcellular location">
    <subcellularLocation>
        <location evidence="1 18">Cell inner membrane</location>
        <topology evidence="1 18">Multi-pass membrane protein</topology>
    </subcellularLocation>
</comment>
<dbReference type="PANTHER" id="PTHR32234">
    <property type="entry name" value="THIOL:DISULFIDE INTERCHANGE PROTEIN DSBD"/>
    <property type="match status" value="1"/>
</dbReference>
<keyword evidence="12 18" id="KW-0520">NAD</keyword>
<dbReference type="InterPro" id="IPR035671">
    <property type="entry name" value="DsbD_gamma"/>
</dbReference>
<reference evidence="21" key="1">
    <citation type="submission" date="2017-05" db="EMBL/GenBank/DDBJ databases">
        <authorList>
            <person name="Sharma S."/>
            <person name="Sidhu C."/>
            <person name="Pinnaka A.K."/>
        </authorList>
    </citation>
    <scope>NUCLEOTIDE SEQUENCE [LARGE SCALE GENOMIC DNA]</scope>
    <source>
        <strain evidence="21">AK93</strain>
    </source>
</reference>
<keyword evidence="13 18" id="KW-0472">Membrane</keyword>
<feature type="transmembrane region" description="Helical" evidence="18">
    <location>
        <begin position="241"/>
        <end position="265"/>
    </location>
</feature>
<dbReference type="InterPro" id="IPR003834">
    <property type="entry name" value="Cyt_c_assmbl_TM_dom"/>
</dbReference>
<feature type="disulfide bond" description="Redox-active" evidence="18">
    <location>
        <begin position="529"/>
        <end position="532"/>
    </location>
</feature>
<keyword evidence="21" id="KW-1185">Reference proteome</keyword>
<feature type="transmembrane region" description="Helical" evidence="18">
    <location>
        <begin position="277"/>
        <end position="299"/>
    </location>
</feature>
<dbReference type="RefSeq" id="WP_116347739.1">
    <property type="nucleotide sequence ID" value="NZ_NFZW01000007.1"/>
</dbReference>
<proteinExistence type="inferred from homology"/>
<dbReference type="HAMAP" id="MF_00399">
    <property type="entry name" value="DbsD"/>
    <property type="match status" value="1"/>
</dbReference>
<dbReference type="InterPro" id="IPR036249">
    <property type="entry name" value="Thioredoxin-like_sf"/>
</dbReference>
<keyword evidence="4 18" id="KW-1003">Cell membrane</keyword>
<evidence type="ECO:0000256" key="12">
    <source>
        <dbReference type="ARBA" id="ARBA00023027"/>
    </source>
</evidence>
<dbReference type="SUPFAM" id="SSF74863">
    <property type="entry name" value="Thiol:disulfide interchange protein DsbD, N-terminal domain (DsbD-alpha)"/>
    <property type="match status" value="1"/>
</dbReference>
<comment type="similarity">
    <text evidence="2 18">Belongs to the thioredoxin family. DsbD subfamily.</text>
</comment>
<feature type="transmembrane region" description="Helical" evidence="18">
    <location>
        <begin position="398"/>
        <end position="415"/>
    </location>
</feature>
<dbReference type="NCBIfam" id="NF001419">
    <property type="entry name" value="PRK00293.1"/>
    <property type="match status" value="1"/>
</dbReference>
<dbReference type="Pfam" id="PF13899">
    <property type="entry name" value="Thioredoxin_7"/>
    <property type="match status" value="1"/>
</dbReference>
<keyword evidence="8 18" id="KW-0201">Cytochrome c-type biogenesis</keyword>
<comment type="catalytic activity">
    <reaction evidence="17 18">
        <text>[protein]-dithiol + NADP(+) = [protein]-disulfide + NADPH + H(+)</text>
        <dbReference type="Rhea" id="RHEA:18753"/>
        <dbReference type="Rhea" id="RHEA-COMP:10593"/>
        <dbReference type="Rhea" id="RHEA-COMP:10594"/>
        <dbReference type="ChEBI" id="CHEBI:15378"/>
        <dbReference type="ChEBI" id="CHEBI:29950"/>
        <dbReference type="ChEBI" id="CHEBI:50058"/>
        <dbReference type="ChEBI" id="CHEBI:57783"/>
        <dbReference type="ChEBI" id="CHEBI:58349"/>
        <dbReference type="EC" id="1.8.1.8"/>
    </reaction>
</comment>
<keyword evidence="10 18" id="KW-1133">Transmembrane helix</keyword>
<evidence type="ECO:0000256" key="9">
    <source>
        <dbReference type="ARBA" id="ARBA00022982"/>
    </source>
</evidence>
<comment type="caution">
    <text evidence="20">The sequence shown here is derived from an EMBL/GenBank/DDBJ whole genome shotgun (WGS) entry which is preliminary data.</text>
</comment>
<dbReference type="PROSITE" id="PS00194">
    <property type="entry name" value="THIOREDOXIN_1"/>
    <property type="match status" value="1"/>
</dbReference>
<comment type="function">
    <text evidence="18">Required to facilitate the formation of correct disulfide bonds in some periplasmic proteins and for the assembly of the periplasmic c-type cytochromes. Acts by transferring electrons from cytoplasmic thioredoxin to the periplasm. This transfer involves a cascade of disulfide bond formation and reduction steps.</text>
</comment>
<dbReference type="InterPro" id="IPR017937">
    <property type="entry name" value="Thioredoxin_CS"/>
</dbReference>
<name>A0A3E0WZM6_9GAMM</name>
<evidence type="ECO:0000313" key="20">
    <source>
        <dbReference type="EMBL" id="RFA37476.1"/>
    </source>
</evidence>
<feature type="chain" id="PRO_5017840355" description="Thiol:disulfide interchange protein DsbD" evidence="18">
    <location>
        <begin position="29"/>
        <end position="618"/>
    </location>
</feature>